<name>A0A3E0TZG6_9GAMM</name>
<reference evidence="2" key="1">
    <citation type="submission" date="2018-08" db="EMBL/GenBank/DDBJ databases">
        <title>Thalassotalea euphylliae genome.</title>
        <authorList>
            <person name="Summers S."/>
            <person name="Rice S.A."/>
            <person name="Freckelton M.L."/>
            <person name="Nedved B.T."/>
            <person name="Hadfield M.G."/>
        </authorList>
    </citation>
    <scope>NUCLEOTIDE SEQUENCE [LARGE SCALE GENOMIC DNA]</scope>
    <source>
        <strain evidence="2">H3</strain>
    </source>
</reference>
<keyword evidence="2" id="KW-1185">Reference proteome</keyword>
<dbReference type="RefSeq" id="WP_116014180.1">
    <property type="nucleotide sequence ID" value="NZ_QUOT01000001.1"/>
</dbReference>
<dbReference type="Proteomes" id="UP000256899">
    <property type="component" value="Unassembled WGS sequence"/>
</dbReference>
<proteinExistence type="predicted"/>
<dbReference type="EMBL" id="QUOT01000001">
    <property type="protein sequence ID" value="REL30056.1"/>
    <property type="molecule type" value="Genomic_DNA"/>
</dbReference>
<dbReference type="AlphaFoldDB" id="A0A3E0TZG6"/>
<dbReference type="PANTHER" id="PTHR40763:SF5">
    <property type="entry name" value="MEMBRANE PROTEIN"/>
    <property type="match status" value="1"/>
</dbReference>
<accession>A0A3E0TZG6</accession>
<gene>
    <name evidence="1" type="ORF">DXX94_04705</name>
</gene>
<evidence type="ECO:0000313" key="1">
    <source>
        <dbReference type="EMBL" id="REL30056.1"/>
    </source>
</evidence>
<organism evidence="1 2">
    <name type="scientific">Thalassotalea euphylliae</name>
    <dbReference type="NCBI Taxonomy" id="1655234"/>
    <lineage>
        <taxon>Bacteria</taxon>
        <taxon>Pseudomonadati</taxon>
        <taxon>Pseudomonadota</taxon>
        <taxon>Gammaproteobacteria</taxon>
        <taxon>Alteromonadales</taxon>
        <taxon>Colwelliaceae</taxon>
        <taxon>Thalassotalea</taxon>
    </lineage>
</organism>
<dbReference type="PANTHER" id="PTHR40763">
    <property type="entry name" value="MEMBRANE PROTEIN-RELATED"/>
    <property type="match status" value="1"/>
</dbReference>
<sequence>MPVAIQDRPTQTVRDEVIDKLIMNYSHGELSYEAFERRLDIAMESDDNEEIFQQAADLDLAVNKEYVDSKKQDLGFSFDNDPAAERDTLVSIFGGSDRSGAWKVAKEIRVLSIFSGSDIDFSQAQFSYRQTHVKIFSLFSGDDIYIPEGVNVVTKAFCIFGGIDNKSNTMVSNDGPTLVIEGLVIFGGIDIKLKKSLKERFVAFADSLKDMFG</sequence>
<evidence type="ECO:0000313" key="2">
    <source>
        <dbReference type="Proteomes" id="UP000256899"/>
    </source>
</evidence>
<protein>
    <submittedName>
        <fullName evidence="1">DUF1707 and DUF2154 domain-containing protein</fullName>
    </submittedName>
</protein>
<comment type="caution">
    <text evidence="1">The sequence shown here is derived from an EMBL/GenBank/DDBJ whole genome shotgun (WGS) entry which is preliminary data.</text>
</comment>